<protein>
    <submittedName>
        <fullName evidence="3">2-polyprenyl-3-methyl-5-hydroxy-6-metoxy-1, 4-benzoquinol methylase</fullName>
    </submittedName>
</protein>
<reference evidence="3 4" key="1">
    <citation type="submission" date="2020-03" db="EMBL/GenBank/DDBJ databases">
        <title>Genomic Encyclopedia of Type Strains, Phase IV (KMG-IV): sequencing the most valuable type-strain genomes for metagenomic binning, comparative biology and taxonomic classification.</title>
        <authorList>
            <person name="Goeker M."/>
        </authorList>
    </citation>
    <scope>NUCLEOTIDE SEQUENCE [LARGE SCALE GENOMIC DNA]</scope>
    <source>
        <strain evidence="3 4">DSM 24233</strain>
    </source>
</reference>
<gene>
    <name evidence="3" type="ORF">GGQ74_002634</name>
</gene>
<feature type="compositionally biased region" description="Polar residues" evidence="2">
    <location>
        <begin position="149"/>
        <end position="158"/>
    </location>
</feature>
<accession>A0A846QPM7</accession>
<feature type="region of interest" description="Disordered" evidence="2">
    <location>
        <begin position="138"/>
        <end position="164"/>
    </location>
</feature>
<dbReference type="SUPFAM" id="SSF53335">
    <property type="entry name" value="S-adenosyl-L-methionine-dependent methyltransferases"/>
    <property type="match status" value="1"/>
</dbReference>
<sequence>MSEPSAPIFTEAPCPLGCTSGDTVLLTGRDRSHGMPDTFRVLRCNTCGVARTSPRPTPEAMPLFYPDDYSPYEGTRMDDTAIARKMAPWRRALRSVFRFDTQAVPPCQPGRLLDVGCASGAYIQFMAAQGWDVAGIEPSPSASAHARSQGLNVHTGTPQDAPAPDTPYDLVTAWMVVEHLFDPVGTLRLLHGWTRPGGWLAISVPDISALEFKIFGETWYPLQDPTHLLHFTPESIARLLAAAGWTTTRVIHQRTLANLLGSMGNALLDTPRTSALGRLLLRRTETPGILNHALYPLAALAAACGQTGRMTVWARRDERT</sequence>
<dbReference type="Gene3D" id="3.40.50.150">
    <property type="entry name" value="Vaccinia Virus protein VP39"/>
    <property type="match status" value="1"/>
</dbReference>
<dbReference type="PANTHER" id="PTHR43861">
    <property type="entry name" value="TRANS-ACONITATE 2-METHYLTRANSFERASE-RELATED"/>
    <property type="match status" value="1"/>
</dbReference>
<evidence type="ECO:0000313" key="4">
    <source>
        <dbReference type="Proteomes" id="UP000580856"/>
    </source>
</evidence>
<evidence type="ECO:0000256" key="1">
    <source>
        <dbReference type="ARBA" id="ARBA00022679"/>
    </source>
</evidence>
<keyword evidence="3" id="KW-0489">Methyltransferase</keyword>
<dbReference type="AlphaFoldDB" id="A0A846QPM7"/>
<dbReference type="RefSeq" id="WP_167942035.1">
    <property type="nucleotide sequence ID" value="NZ_JAATJA010000003.1"/>
</dbReference>
<comment type="caution">
    <text evidence="3">The sequence shown here is derived from an EMBL/GenBank/DDBJ whole genome shotgun (WGS) entry which is preliminary data.</text>
</comment>
<dbReference type="PANTHER" id="PTHR43861:SF3">
    <property type="entry name" value="PUTATIVE (AFU_ORTHOLOGUE AFUA_2G14390)-RELATED"/>
    <property type="match status" value="1"/>
</dbReference>
<dbReference type="Proteomes" id="UP000580856">
    <property type="component" value="Unassembled WGS sequence"/>
</dbReference>
<proteinExistence type="predicted"/>
<dbReference type="CDD" id="cd02440">
    <property type="entry name" value="AdoMet_MTases"/>
    <property type="match status" value="1"/>
</dbReference>
<dbReference type="GO" id="GO:0032259">
    <property type="term" value="P:methylation"/>
    <property type="evidence" value="ECO:0007669"/>
    <property type="project" value="UniProtKB-KW"/>
</dbReference>
<dbReference type="Pfam" id="PF13489">
    <property type="entry name" value="Methyltransf_23"/>
    <property type="match status" value="1"/>
</dbReference>
<evidence type="ECO:0000256" key="2">
    <source>
        <dbReference type="SAM" id="MobiDB-lite"/>
    </source>
</evidence>
<dbReference type="GO" id="GO:0008168">
    <property type="term" value="F:methyltransferase activity"/>
    <property type="evidence" value="ECO:0007669"/>
    <property type="project" value="UniProtKB-KW"/>
</dbReference>
<dbReference type="EMBL" id="JAATJA010000003">
    <property type="protein sequence ID" value="NJB68940.1"/>
    <property type="molecule type" value="Genomic_DNA"/>
</dbReference>
<name>A0A846QPM7_9BACT</name>
<keyword evidence="1" id="KW-0808">Transferase</keyword>
<organism evidence="3 4">
    <name type="scientific">Desulfobaculum xiamenense</name>
    <dbReference type="NCBI Taxonomy" id="995050"/>
    <lineage>
        <taxon>Bacteria</taxon>
        <taxon>Pseudomonadati</taxon>
        <taxon>Thermodesulfobacteriota</taxon>
        <taxon>Desulfovibrionia</taxon>
        <taxon>Desulfovibrionales</taxon>
        <taxon>Desulfovibrionaceae</taxon>
        <taxon>Desulfobaculum</taxon>
    </lineage>
</organism>
<keyword evidence="4" id="KW-1185">Reference proteome</keyword>
<dbReference type="InterPro" id="IPR029063">
    <property type="entry name" value="SAM-dependent_MTases_sf"/>
</dbReference>
<evidence type="ECO:0000313" key="3">
    <source>
        <dbReference type="EMBL" id="NJB68940.1"/>
    </source>
</evidence>